<comment type="caution">
    <text evidence="1">The sequence shown here is derived from an EMBL/GenBank/DDBJ whole genome shotgun (WGS) entry which is preliminary data.</text>
</comment>
<keyword evidence="2" id="KW-1185">Reference proteome</keyword>
<proteinExistence type="predicted"/>
<evidence type="ECO:0000313" key="2">
    <source>
        <dbReference type="Proteomes" id="UP001152795"/>
    </source>
</evidence>
<dbReference type="PANTHER" id="PTHR33332">
    <property type="entry name" value="REVERSE TRANSCRIPTASE DOMAIN-CONTAINING PROTEIN"/>
    <property type="match status" value="1"/>
</dbReference>
<reference evidence="1" key="1">
    <citation type="submission" date="2020-04" db="EMBL/GenBank/DDBJ databases">
        <authorList>
            <person name="Alioto T."/>
            <person name="Alioto T."/>
            <person name="Gomez Garrido J."/>
        </authorList>
    </citation>
    <scope>NUCLEOTIDE SEQUENCE</scope>
    <source>
        <strain evidence="1">A484AB</strain>
    </source>
</reference>
<dbReference type="AlphaFoldDB" id="A0A6S7LU36"/>
<feature type="non-terminal residue" evidence="1">
    <location>
        <position position="185"/>
    </location>
</feature>
<feature type="non-terminal residue" evidence="1">
    <location>
        <position position="1"/>
    </location>
</feature>
<dbReference type="Pfam" id="PF00078">
    <property type="entry name" value="RVT_1"/>
    <property type="match status" value="1"/>
</dbReference>
<name>A0A6S7LU36_PARCT</name>
<dbReference type="PROSITE" id="PS50878">
    <property type="entry name" value="RT_POL"/>
    <property type="match status" value="1"/>
</dbReference>
<dbReference type="InterPro" id="IPR000477">
    <property type="entry name" value="RT_dom"/>
</dbReference>
<dbReference type="OrthoDB" id="5954387at2759"/>
<sequence>NRSQRVVIDGIASQYLPVTSGVPQGSIVGPLVFVIFINDLPEFIPNQSKTALFADDTKLYRSTSSISDCESLQRDISSLNDWSQNSNMKFNALKCKVLTITRKKSPVTTDYHLGDANLQRVHQEKDLGIMITANLSWDAHIFSVVNKANKMLGLLKRSCSLTEHSKIRQTLYHAFVKSQLCYATE</sequence>
<evidence type="ECO:0000313" key="1">
    <source>
        <dbReference type="EMBL" id="CAB4043973.1"/>
    </source>
</evidence>
<dbReference type="Proteomes" id="UP001152795">
    <property type="component" value="Unassembled WGS sequence"/>
</dbReference>
<protein>
    <submittedName>
        <fullName evidence="1">Uncharacterized protein</fullName>
    </submittedName>
</protein>
<dbReference type="EMBL" id="CACRXK020033673">
    <property type="protein sequence ID" value="CAB4043973.1"/>
    <property type="molecule type" value="Genomic_DNA"/>
</dbReference>
<gene>
    <name evidence="1" type="ORF">PACLA_8A023155</name>
</gene>
<accession>A0A6S7LU36</accession>
<organism evidence="1 2">
    <name type="scientific">Paramuricea clavata</name>
    <name type="common">Red gorgonian</name>
    <name type="synonym">Violescent sea-whip</name>
    <dbReference type="NCBI Taxonomy" id="317549"/>
    <lineage>
        <taxon>Eukaryota</taxon>
        <taxon>Metazoa</taxon>
        <taxon>Cnidaria</taxon>
        <taxon>Anthozoa</taxon>
        <taxon>Octocorallia</taxon>
        <taxon>Malacalcyonacea</taxon>
        <taxon>Plexauridae</taxon>
        <taxon>Paramuricea</taxon>
    </lineage>
</organism>